<dbReference type="RefSeq" id="WP_218251068.1">
    <property type="nucleotide sequence ID" value="NZ_JABXWD010000024.1"/>
</dbReference>
<organism evidence="1 2">
    <name type="scientific">Candidatus Magnetobacterium casense</name>
    <dbReference type="NCBI Taxonomy" id="1455061"/>
    <lineage>
        <taxon>Bacteria</taxon>
        <taxon>Pseudomonadati</taxon>
        <taxon>Nitrospirota</taxon>
        <taxon>Thermodesulfovibrionia</taxon>
        <taxon>Thermodesulfovibrionales</taxon>
        <taxon>Candidatus Magnetobacteriaceae</taxon>
        <taxon>Candidatus Magnetobacterium</taxon>
    </lineage>
</organism>
<reference evidence="1 2" key="1">
    <citation type="journal article" date="2020" name="J Geophys Res Biogeosci">
        <title>Magnetotaxis as an Adaptation to Enable Bacterial Shuttling of Microbial Sulfur and Sulfur Cycling Across Aquatic Oxic#Anoxic Interfaces.</title>
        <authorList>
            <person name="Li J."/>
            <person name="Liu P."/>
            <person name="Wang J."/>
            <person name="Roberts A.P."/>
            <person name="Pan Y."/>
        </authorList>
    </citation>
    <scope>NUCLEOTIDE SEQUENCE [LARGE SCALE GENOMIC DNA]</scope>
    <source>
        <strain evidence="1 2">MYR-1_YQ</strain>
    </source>
</reference>
<evidence type="ECO:0000313" key="2">
    <source>
        <dbReference type="Proteomes" id="UP001196980"/>
    </source>
</evidence>
<protein>
    <submittedName>
        <fullName evidence="1">Uncharacterized protein</fullName>
    </submittedName>
</protein>
<proteinExistence type="predicted"/>
<name>A0ABS6RVH4_9BACT</name>
<comment type="caution">
    <text evidence="1">The sequence shown here is derived from an EMBL/GenBank/DDBJ whole genome shotgun (WGS) entry which is preliminary data.</text>
</comment>
<gene>
    <name evidence="1" type="ORF">HWQ67_02500</name>
</gene>
<keyword evidence="2" id="KW-1185">Reference proteome</keyword>
<evidence type="ECO:0000313" key="1">
    <source>
        <dbReference type="EMBL" id="MBV6340447.1"/>
    </source>
</evidence>
<sequence length="54" mass="6616">MTEKKVDSRRWFEKITECKNLNLERTVEYKDMAWWNPPVMEIPIDEDDKTKGNR</sequence>
<dbReference type="EMBL" id="JABXWD010000024">
    <property type="protein sequence ID" value="MBV6340447.1"/>
    <property type="molecule type" value="Genomic_DNA"/>
</dbReference>
<dbReference type="Proteomes" id="UP001196980">
    <property type="component" value="Unassembled WGS sequence"/>
</dbReference>
<accession>A0ABS6RVH4</accession>